<evidence type="ECO:0000313" key="2">
    <source>
        <dbReference type="EMBL" id="NIJ10391.1"/>
    </source>
</evidence>
<feature type="compositionally biased region" description="Basic and acidic residues" evidence="1">
    <location>
        <begin position="39"/>
        <end position="48"/>
    </location>
</feature>
<keyword evidence="3" id="KW-1185">Reference proteome</keyword>
<dbReference type="EMBL" id="JAAOYM010000001">
    <property type="protein sequence ID" value="NIJ10391.1"/>
    <property type="molecule type" value="Genomic_DNA"/>
</dbReference>
<comment type="caution">
    <text evidence="2">The sequence shown here is derived from an EMBL/GenBank/DDBJ whole genome shotgun (WGS) entry which is preliminary data.</text>
</comment>
<organism evidence="2 3">
    <name type="scientific">Saccharomonospora amisosensis</name>
    <dbReference type="NCBI Taxonomy" id="1128677"/>
    <lineage>
        <taxon>Bacteria</taxon>
        <taxon>Bacillati</taxon>
        <taxon>Actinomycetota</taxon>
        <taxon>Actinomycetes</taxon>
        <taxon>Pseudonocardiales</taxon>
        <taxon>Pseudonocardiaceae</taxon>
        <taxon>Saccharomonospora</taxon>
    </lineage>
</organism>
<dbReference type="AlphaFoldDB" id="A0A7X5ZPE4"/>
<feature type="region of interest" description="Disordered" evidence="1">
    <location>
        <begin position="30"/>
        <end position="110"/>
    </location>
</feature>
<gene>
    <name evidence="2" type="ORF">FHU38_000735</name>
</gene>
<evidence type="ECO:0000256" key="1">
    <source>
        <dbReference type="SAM" id="MobiDB-lite"/>
    </source>
</evidence>
<protein>
    <submittedName>
        <fullName evidence="2">Uncharacterized protein</fullName>
    </submittedName>
</protein>
<accession>A0A7X5ZPE4</accession>
<dbReference type="Proteomes" id="UP000545493">
    <property type="component" value="Unassembled WGS sequence"/>
</dbReference>
<name>A0A7X5ZPE4_9PSEU</name>
<evidence type="ECO:0000313" key="3">
    <source>
        <dbReference type="Proteomes" id="UP000545493"/>
    </source>
</evidence>
<sequence length="110" mass="10625">MNTAGRLSAYGVALALVAVGGWAIGTAVGPFAGAAGARGTEEAVHGDTHSGTVAESERPNQPGGSASPRGGYHLPPTGTTPTEGMTAEFSLPATAAPARATGPTVQGGAR</sequence>
<proteinExistence type="predicted"/>
<reference evidence="2 3" key="1">
    <citation type="submission" date="2020-03" db="EMBL/GenBank/DDBJ databases">
        <title>Sequencing the genomes of 1000 actinobacteria strains.</title>
        <authorList>
            <person name="Klenk H.-P."/>
        </authorList>
    </citation>
    <scope>NUCLEOTIDE SEQUENCE [LARGE SCALE GENOMIC DNA]</scope>
    <source>
        <strain evidence="2 3">DSM 45685</strain>
    </source>
</reference>
<feature type="compositionally biased region" description="Low complexity" evidence="1">
    <location>
        <begin position="92"/>
        <end position="104"/>
    </location>
</feature>